<name>A0A9Q9B4J9_9PEZI</name>
<accession>A0A9Q9B4J9</accession>
<keyword evidence="3" id="KW-1185">Reference proteome</keyword>
<dbReference type="AlphaFoldDB" id="A0A9Q9B4J9"/>
<reference evidence="2" key="1">
    <citation type="submission" date="2022-06" db="EMBL/GenBank/DDBJ databases">
        <title>Complete genome sequences of two strains of the flax pathogen Septoria linicola.</title>
        <authorList>
            <person name="Lapalu N."/>
            <person name="Simon A."/>
            <person name="Demenou B."/>
            <person name="Paumier D."/>
            <person name="Guillot M.-P."/>
            <person name="Gout L."/>
            <person name="Valade R."/>
        </authorList>
    </citation>
    <scope>NUCLEOTIDE SEQUENCE</scope>
    <source>
        <strain evidence="2">SE15195</strain>
    </source>
</reference>
<gene>
    <name evidence="2" type="ORF">Slin15195_G114390</name>
</gene>
<dbReference type="Proteomes" id="UP001056384">
    <property type="component" value="Chromosome 10"/>
</dbReference>
<organism evidence="2 3">
    <name type="scientific">Septoria linicola</name>
    <dbReference type="NCBI Taxonomy" id="215465"/>
    <lineage>
        <taxon>Eukaryota</taxon>
        <taxon>Fungi</taxon>
        <taxon>Dikarya</taxon>
        <taxon>Ascomycota</taxon>
        <taxon>Pezizomycotina</taxon>
        <taxon>Dothideomycetes</taxon>
        <taxon>Dothideomycetidae</taxon>
        <taxon>Mycosphaerellales</taxon>
        <taxon>Mycosphaerellaceae</taxon>
        <taxon>Septoria</taxon>
    </lineage>
</organism>
<evidence type="ECO:0000256" key="1">
    <source>
        <dbReference type="SAM" id="MobiDB-lite"/>
    </source>
</evidence>
<sequence length="87" mass="9453">MLKFSGYPYLIRGQPLKDLTAAAARTPKRLMKSQRLETDSSAGDFEARGLTAAPNTKPGLSGEMTLEQACPSEYQGAQCAFKDSMIH</sequence>
<evidence type="ECO:0000313" key="3">
    <source>
        <dbReference type="Proteomes" id="UP001056384"/>
    </source>
</evidence>
<proteinExistence type="predicted"/>
<evidence type="ECO:0000313" key="2">
    <source>
        <dbReference type="EMBL" id="USW58120.1"/>
    </source>
</evidence>
<protein>
    <submittedName>
        <fullName evidence="2">Uncharacterized protein</fullName>
    </submittedName>
</protein>
<dbReference type="EMBL" id="CP099427">
    <property type="protein sequence ID" value="USW58120.1"/>
    <property type="molecule type" value="Genomic_DNA"/>
</dbReference>
<feature type="region of interest" description="Disordered" evidence="1">
    <location>
        <begin position="32"/>
        <end position="63"/>
    </location>
</feature>